<dbReference type="RefSeq" id="WP_145039013.1">
    <property type="nucleotide sequence ID" value="NZ_CP036347.1"/>
</dbReference>
<comment type="similarity">
    <text evidence="6">Belongs to the ABC-4 integral membrane protein family.</text>
</comment>
<dbReference type="PANTHER" id="PTHR30572">
    <property type="entry name" value="MEMBRANE COMPONENT OF TRANSPORTER-RELATED"/>
    <property type="match status" value="1"/>
</dbReference>
<feature type="transmembrane region" description="Helical" evidence="8">
    <location>
        <begin position="927"/>
        <end position="947"/>
    </location>
</feature>
<dbReference type="Pfam" id="PF12704">
    <property type="entry name" value="MacB_PCD"/>
    <property type="match status" value="1"/>
</dbReference>
<evidence type="ECO:0000256" key="6">
    <source>
        <dbReference type="ARBA" id="ARBA00038076"/>
    </source>
</evidence>
<feature type="domain" description="ABC3 transporter permease C-terminal" evidence="9">
    <location>
        <begin position="834"/>
        <end position="952"/>
    </location>
</feature>
<dbReference type="Proteomes" id="UP000320722">
    <property type="component" value="Chromosome"/>
</dbReference>
<protein>
    <submittedName>
        <fullName evidence="11">FtsX-like permease family protein</fullName>
    </submittedName>
</protein>
<dbReference type="PANTHER" id="PTHR30572:SF4">
    <property type="entry name" value="ABC TRANSPORTER PERMEASE YTRF"/>
    <property type="match status" value="1"/>
</dbReference>
<accession>A0A517WAM7</accession>
<dbReference type="InterPro" id="IPR050250">
    <property type="entry name" value="Macrolide_Exporter_MacB"/>
</dbReference>
<evidence type="ECO:0000256" key="8">
    <source>
        <dbReference type="SAM" id="Phobius"/>
    </source>
</evidence>
<feature type="domain" description="ABC3 transporter permease C-terminal" evidence="9">
    <location>
        <begin position="324"/>
        <end position="440"/>
    </location>
</feature>
<keyword evidence="3 8" id="KW-0812">Transmembrane</keyword>
<proteinExistence type="inferred from homology"/>
<dbReference type="GO" id="GO:0022857">
    <property type="term" value="F:transmembrane transporter activity"/>
    <property type="evidence" value="ECO:0007669"/>
    <property type="project" value="TreeGrafter"/>
</dbReference>
<keyword evidence="2" id="KW-1003">Cell membrane</keyword>
<feature type="transmembrane region" description="Helical" evidence="8">
    <location>
        <begin position="408"/>
        <end position="436"/>
    </location>
</feature>
<evidence type="ECO:0000313" key="11">
    <source>
        <dbReference type="EMBL" id="QDU02314.1"/>
    </source>
</evidence>
<keyword evidence="5 8" id="KW-0472">Membrane</keyword>
<evidence type="ECO:0000259" key="9">
    <source>
        <dbReference type="Pfam" id="PF02687"/>
    </source>
</evidence>
<dbReference type="EMBL" id="CP036347">
    <property type="protein sequence ID" value="QDU02314.1"/>
    <property type="molecule type" value="Genomic_DNA"/>
</dbReference>
<feature type="transmembrane region" description="Helical" evidence="8">
    <location>
        <begin position="20"/>
        <end position="40"/>
    </location>
</feature>
<evidence type="ECO:0000313" key="12">
    <source>
        <dbReference type="Proteomes" id="UP000320722"/>
    </source>
</evidence>
<feature type="domain" description="MacB-like periplasmic core" evidence="10">
    <location>
        <begin position="543"/>
        <end position="778"/>
    </location>
</feature>
<dbReference type="InterPro" id="IPR003838">
    <property type="entry name" value="ABC3_permease_C"/>
</dbReference>
<evidence type="ECO:0000256" key="7">
    <source>
        <dbReference type="SAM" id="MobiDB-lite"/>
    </source>
</evidence>
<organism evidence="11 12">
    <name type="scientific">Gimesia chilikensis</name>
    <dbReference type="NCBI Taxonomy" id="2605989"/>
    <lineage>
        <taxon>Bacteria</taxon>
        <taxon>Pseudomonadati</taxon>
        <taxon>Planctomycetota</taxon>
        <taxon>Planctomycetia</taxon>
        <taxon>Planctomycetales</taxon>
        <taxon>Planctomycetaceae</taxon>
        <taxon>Gimesia</taxon>
    </lineage>
</organism>
<dbReference type="AlphaFoldDB" id="A0A517WAM7"/>
<name>A0A517WAM7_9PLAN</name>
<feature type="transmembrane region" description="Helical" evidence="8">
    <location>
        <begin position="543"/>
        <end position="563"/>
    </location>
</feature>
<dbReference type="GO" id="GO:0005886">
    <property type="term" value="C:plasma membrane"/>
    <property type="evidence" value="ECO:0007669"/>
    <property type="project" value="UniProtKB-SubCell"/>
</dbReference>
<feature type="transmembrane region" description="Helical" evidence="8">
    <location>
        <begin position="833"/>
        <end position="855"/>
    </location>
</feature>
<gene>
    <name evidence="11" type="ORF">V6x_20160</name>
</gene>
<feature type="transmembrane region" description="Helical" evidence="8">
    <location>
        <begin position="321"/>
        <end position="344"/>
    </location>
</feature>
<evidence type="ECO:0000256" key="1">
    <source>
        <dbReference type="ARBA" id="ARBA00004651"/>
    </source>
</evidence>
<evidence type="ECO:0000256" key="4">
    <source>
        <dbReference type="ARBA" id="ARBA00022989"/>
    </source>
</evidence>
<feature type="transmembrane region" description="Helical" evidence="8">
    <location>
        <begin position="457"/>
        <end position="479"/>
    </location>
</feature>
<comment type="subcellular location">
    <subcellularLocation>
        <location evidence="1">Cell membrane</location>
        <topology evidence="1">Multi-pass membrane protein</topology>
    </subcellularLocation>
</comment>
<feature type="transmembrane region" description="Helical" evidence="8">
    <location>
        <begin position="876"/>
        <end position="907"/>
    </location>
</feature>
<evidence type="ECO:0000256" key="5">
    <source>
        <dbReference type="ARBA" id="ARBA00023136"/>
    </source>
</evidence>
<evidence type="ECO:0000259" key="10">
    <source>
        <dbReference type="Pfam" id="PF12704"/>
    </source>
</evidence>
<dbReference type="InterPro" id="IPR025857">
    <property type="entry name" value="MacB_PCD"/>
</dbReference>
<dbReference type="Pfam" id="PF02687">
    <property type="entry name" value="FtsX"/>
    <property type="match status" value="2"/>
</dbReference>
<feature type="transmembrane region" description="Helical" evidence="8">
    <location>
        <begin position="499"/>
        <end position="522"/>
    </location>
</feature>
<evidence type="ECO:0000256" key="2">
    <source>
        <dbReference type="ARBA" id="ARBA00022475"/>
    </source>
</evidence>
<reference evidence="11 12" key="1">
    <citation type="submission" date="2019-02" db="EMBL/GenBank/DDBJ databases">
        <title>Deep-cultivation of Planctomycetes and their phenomic and genomic characterization uncovers novel biology.</title>
        <authorList>
            <person name="Wiegand S."/>
            <person name="Jogler M."/>
            <person name="Boedeker C."/>
            <person name="Pinto D."/>
            <person name="Vollmers J."/>
            <person name="Rivas-Marin E."/>
            <person name="Kohn T."/>
            <person name="Peeters S.H."/>
            <person name="Heuer A."/>
            <person name="Rast P."/>
            <person name="Oberbeckmann S."/>
            <person name="Bunk B."/>
            <person name="Jeske O."/>
            <person name="Meyerdierks A."/>
            <person name="Storesund J.E."/>
            <person name="Kallscheuer N."/>
            <person name="Luecker S."/>
            <person name="Lage O.M."/>
            <person name="Pohl T."/>
            <person name="Merkel B.J."/>
            <person name="Hornburger P."/>
            <person name="Mueller R.-W."/>
            <person name="Bruemmer F."/>
            <person name="Labrenz M."/>
            <person name="Spormann A.M."/>
            <person name="Op den Camp H."/>
            <person name="Overmann J."/>
            <person name="Amann R."/>
            <person name="Jetten M.S.M."/>
            <person name="Mascher T."/>
            <person name="Medema M.H."/>
            <person name="Devos D.P."/>
            <person name="Kaster A.-K."/>
            <person name="Ovreas L."/>
            <person name="Rohde M."/>
            <person name="Galperin M.Y."/>
            <person name="Jogler C."/>
        </authorList>
    </citation>
    <scope>NUCLEOTIDE SEQUENCE [LARGE SCALE GENOMIC DNA]</scope>
    <source>
        <strain evidence="11 12">V6</strain>
    </source>
</reference>
<sequence>MKLIFKLLTGQIKCHPARFLLTALSIVAASGVVIWVVSGYDALAAQFDDFSDEYMGRYHFVLAQAEIQTGVGAEPEISLPEAVISELSQDEDVAELVSEAQTRIQMKPLKEKSSQGRPTEQGRAGKKPGSKPGPPEKGKPGAGGPPRGGRYSFIPPLSPTLVGTNSANPPYPLKEGRWIEPGSENLEAAISVKSASDFNLSVGDQVHIQQVNREAIVTIVGIVEQVKSIGRGRFGPGPSRGPAQPALYVPVSIAQTVTGKTPPPVTISQIRLKESTTPAQFQQRWEAKLATADPPLTLLSTADITQDIGDSRSAAGARSQAYSATGIALLAALFIIFTALSMGVHERIRQFAVLRAVSMTPGQIGVLIGLESLLLGVIGWAGGLAAGWGMLKLMQSAQPALFGEGTGLGPWCIILSGVCAFGGALAASVFPAWQAMRITPLEAMSGRSKAPGISRGLLTGMTISGIVLILINPILIFLVPMQHQSQYALYAAVGYSTMAIGFVLLAPMTITLIEFLLGPVVARLLRLDPRLLSAELSSNLWRTLGTCVALTLGLGLFVSTQIWGYSMLKPFVPGEWVPDLLVNFKEGGIPDEGFQTVAQVDGFRAETCLPLAVEQTKLKKDLTGSQERTSVSRQNSVVLIGVDPERGIDGPDPLIRLQFLQGNPQTAAEKMRQQRGCIIPDHFAREANLKLGDSFEVLKPEDPEQAFRYEVVGIVDLPGWHWMTKLSGLRRRGDRAAAMVFADFTTVRNDLDFDKINFFWTQTKPAASLEKMGKELTEVAAMYPGAAQPTNYQGTWKIGATNFGPTVRVSTRQGVQDLIHNRANGMIWGMSQLPLVTLLIAGLGVLNTIIASIRARIWNIGVMRAVGLSRSALARLIFAESLLVGLVACCLSLGFGVMAGWCGAGISQYVSFFGGLQPSLVIPWEKIGFGFGVTLAICLIAALWPAFSICRLKLLQLLQAGRSAM</sequence>
<keyword evidence="4 8" id="KW-1133">Transmembrane helix</keyword>
<feature type="transmembrane region" description="Helical" evidence="8">
    <location>
        <begin position="364"/>
        <end position="388"/>
    </location>
</feature>
<evidence type="ECO:0000256" key="3">
    <source>
        <dbReference type="ARBA" id="ARBA00022692"/>
    </source>
</evidence>
<feature type="region of interest" description="Disordered" evidence="7">
    <location>
        <begin position="104"/>
        <end position="178"/>
    </location>
</feature>